<evidence type="ECO:0000256" key="2">
    <source>
        <dbReference type="ARBA" id="ARBA00022730"/>
    </source>
</evidence>
<name>A0A381PHK7_9ZZZZ</name>
<dbReference type="GO" id="GO:0003735">
    <property type="term" value="F:structural constituent of ribosome"/>
    <property type="evidence" value="ECO:0007669"/>
    <property type="project" value="InterPro"/>
</dbReference>
<dbReference type="GO" id="GO:0006412">
    <property type="term" value="P:translation"/>
    <property type="evidence" value="ECO:0007669"/>
    <property type="project" value="InterPro"/>
</dbReference>
<dbReference type="Pfam" id="PF00237">
    <property type="entry name" value="Ribosomal_L22"/>
    <property type="match status" value="1"/>
</dbReference>
<dbReference type="CDD" id="cd00336">
    <property type="entry name" value="Ribosomal_L22"/>
    <property type="match status" value="1"/>
</dbReference>
<dbReference type="NCBIfam" id="TIGR01044">
    <property type="entry name" value="rplV_bact"/>
    <property type="match status" value="1"/>
</dbReference>
<organism evidence="6">
    <name type="scientific">marine metagenome</name>
    <dbReference type="NCBI Taxonomy" id="408172"/>
    <lineage>
        <taxon>unclassified sequences</taxon>
        <taxon>metagenomes</taxon>
        <taxon>ecological metagenomes</taxon>
    </lineage>
</organism>
<dbReference type="GO" id="GO:0019843">
    <property type="term" value="F:rRNA binding"/>
    <property type="evidence" value="ECO:0007669"/>
    <property type="project" value="UniProtKB-KW"/>
</dbReference>
<proteinExistence type="inferred from homology"/>
<dbReference type="Gene3D" id="3.90.470.10">
    <property type="entry name" value="Ribosomal protein L22/L17"/>
    <property type="match status" value="1"/>
</dbReference>
<dbReference type="InterPro" id="IPR047867">
    <property type="entry name" value="Ribosomal_uL22_bac/org-type"/>
</dbReference>
<evidence type="ECO:0000256" key="1">
    <source>
        <dbReference type="ARBA" id="ARBA00009451"/>
    </source>
</evidence>
<dbReference type="GO" id="GO:0022625">
    <property type="term" value="C:cytosolic large ribosomal subunit"/>
    <property type="evidence" value="ECO:0007669"/>
    <property type="project" value="TreeGrafter"/>
</dbReference>
<dbReference type="InterPro" id="IPR005727">
    <property type="entry name" value="Ribosomal_uL22_bac/chlpt-type"/>
</dbReference>
<dbReference type="InterPro" id="IPR001063">
    <property type="entry name" value="Ribosomal_uL22"/>
</dbReference>
<dbReference type="InterPro" id="IPR036394">
    <property type="entry name" value="Ribosomal_uL22_sf"/>
</dbReference>
<keyword evidence="4" id="KW-0689">Ribosomal protein</keyword>
<sequence>MEAKAIARYVHQSPYKIRKTLDSIRGLKVGDALNQLHFSPEKAAGVIEKTLRSAVSNLMNLADDSNLDPESFDIIEAFVDGGPVMKRFRASAMGRVSPRRRPTSHVTIVVSDNN</sequence>
<dbReference type="PANTHER" id="PTHR13501:SF8">
    <property type="entry name" value="LARGE RIBOSOMAL SUBUNIT PROTEIN UL22M"/>
    <property type="match status" value="1"/>
</dbReference>
<protein>
    <recommendedName>
        <fullName evidence="7">50S ribosomal protein L22</fullName>
    </recommendedName>
</protein>
<evidence type="ECO:0000313" key="6">
    <source>
        <dbReference type="EMBL" id="SUZ65687.1"/>
    </source>
</evidence>
<dbReference type="SUPFAM" id="SSF54843">
    <property type="entry name" value="Ribosomal protein L22"/>
    <property type="match status" value="1"/>
</dbReference>
<keyword evidence="5" id="KW-0687">Ribonucleoprotein</keyword>
<dbReference type="HAMAP" id="MF_01331_B">
    <property type="entry name" value="Ribosomal_uL22_B"/>
    <property type="match status" value="1"/>
</dbReference>
<gene>
    <name evidence="6" type="ORF">METZ01_LOCUS18541</name>
</gene>
<evidence type="ECO:0008006" key="7">
    <source>
        <dbReference type="Google" id="ProtNLM"/>
    </source>
</evidence>
<evidence type="ECO:0000256" key="4">
    <source>
        <dbReference type="ARBA" id="ARBA00022980"/>
    </source>
</evidence>
<dbReference type="AlphaFoldDB" id="A0A381PHK7"/>
<keyword evidence="2" id="KW-0699">rRNA-binding</keyword>
<evidence type="ECO:0000256" key="5">
    <source>
        <dbReference type="ARBA" id="ARBA00023274"/>
    </source>
</evidence>
<keyword evidence="3" id="KW-0694">RNA-binding</keyword>
<evidence type="ECO:0000256" key="3">
    <source>
        <dbReference type="ARBA" id="ARBA00022884"/>
    </source>
</evidence>
<accession>A0A381PHK7</accession>
<reference evidence="6" key="1">
    <citation type="submission" date="2018-05" db="EMBL/GenBank/DDBJ databases">
        <authorList>
            <person name="Lanie J.A."/>
            <person name="Ng W.-L."/>
            <person name="Kazmierczak K.M."/>
            <person name="Andrzejewski T.M."/>
            <person name="Davidsen T.M."/>
            <person name="Wayne K.J."/>
            <person name="Tettelin H."/>
            <person name="Glass J.I."/>
            <person name="Rusch D."/>
            <person name="Podicherti R."/>
            <person name="Tsui H.-C.T."/>
            <person name="Winkler M.E."/>
        </authorList>
    </citation>
    <scope>NUCLEOTIDE SEQUENCE</scope>
</reference>
<dbReference type="EMBL" id="UINC01000965">
    <property type="protein sequence ID" value="SUZ65687.1"/>
    <property type="molecule type" value="Genomic_DNA"/>
</dbReference>
<dbReference type="PANTHER" id="PTHR13501">
    <property type="entry name" value="CHLOROPLAST 50S RIBOSOMAL PROTEIN L22-RELATED"/>
    <property type="match status" value="1"/>
</dbReference>
<comment type="similarity">
    <text evidence="1">Belongs to the universal ribosomal protein uL22 family.</text>
</comment>